<dbReference type="PANTHER" id="PTHR42834">
    <property type="entry name" value="ENDONUCLEASE/EXONUCLEASE/PHOSPHATASE FAMILY PROTEIN (AFU_ORTHOLOGUE AFUA_3G09210)"/>
    <property type="match status" value="1"/>
</dbReference>
<dbReference type="AlphaFoldDB" id="A0A4Q1JXX5"/>
<dbReference type="OrthoDB" id="9800417at2"/>
<evidence type="ECO:0000313" key="5">
    <source>
        <dbReference type="Proteomes" id="UP000289784"/>
    </source>
</evidence>
<keyword evidence="2" id="KW-0732">Signal</keyword>
<keyword evidence="5" id="KW-1185">Reference proteome</keyword>
<dbReference type="CDD" id="cd04486">
    <property type="entry name" value="YhcR_OBF_like"/>
    <property type="match status" value="1"/>
</dbReference>
<keyword evidence="4" id="KW-0378">Hydrolase</keyword>
<dbReference type="GO" id="GO:0004519">
    <property type="term" value="F:endonuclease activity"/>
    <property type="evidence" value="ECO:0007669"/>
    <property type="project" value="UniProtKB-KW"/>
</dbReference>
<feature type="signal peptide" evidence="2">
    <location>
        <begin position="1"/>
        <end position="21"/>
    </location>
</feature>
<evidence type="ECO:0000256" key="2">
    <source>
        <dbReference type="SAM" id="SignalP"/>
    </source>
</evidence>
<feature type="region of interest" description="Disordered" evidence="1">
    <location>
        <begin position="538"/>
        <end position="569"/>
    </location>
</feature>
<accession>A0A4Q1JXX5</accession>
<evidence type="ECO:0000256" key="1">
    <source>
        <dbReference type="SAM" id="MobiDB-lite"/>
    </source>
</evidence>
<keyword evidence="4" id="KW-0540">Nuclease</keyword>
<dbReference type="EMBL" id="SAWZ01000004">
    <property type="protein sequence ID" value="RXR06182.1"/>
    <property type="molecule type" value="Genomic_DNA"/>
</dbReference>
<feature type="chain" id="PRO_5020331073" evidence="2">
    <location>
        <begin position="22"/>
        <end position="569"/>
    </location>
</feature>
<protein>
    <submittedName>
        <fullName evidence="4">ExeM/NucH family extracellular endonuclease</fullName>
    </submittedName>
</protein>
<dbReference type="CDD" id="cd10283">
    <property type="entry name" value="MnuA_DNase1-like"/>
    <property type="match status" value="1"/>
</dbReference>
<dbReference type="InterPro" id="IPR005135">
    <property type="entry name" value="Endo/exonuclease/phosphatase"/>
</dbReference>
<comment type="caution">
    <text evidence="4">The sequence shown here is derived from an EMBL/GenBank/DDBJ whole genome shotgun (WGS) entry which is preliminary data.</text>
</comment>
<dbReference type="NCBIfam" id="NF033681">
    <property type="entry name" value="ExeM_NucH_DNase"/>
    <property type="match status" value="1"/>
</dbReference>
<dbReference type="InterPro" id="IPR036691">
    <property type="entry name" value="Endo/exonu/phosph_ase_sf"/>
</dbReference>
<dbReference type="InterPro" id="IPR047971">
    <property type="entry name" value="ExeM-like"/>
</dbReference>
<dbReference type="SUPFAM" id="SSF56219">
    <property type="entry name" value="DNase I-like"/>
    <property type="match status" value="1"/>
</dbReference>
<evidence type="ECO:0000259" key="3">
    <source>
        <dbReference type="Pfam" id="PF03372"/>
    </source>
</evidence>
<dbReference type="Gene3D" id="3.60.10.10">
    <property type="entry name" value="Endonuclease/exonuclease/phosphatase"/>
    <property type="match status" value="1"/>
</dbReference>
<dbReference type="Pfam" id="PF03372">
    <property type="entry name" value="Exo_endo_phos"/>
    <property type="match status" value="1"/>
</dbReference>
<dbReference type="PANTHER" id="PTHR42834:SF1">
    <property type="entry name" value="ENDONUCLEASE_EXONUCLEASE_PHOSPHATASE FAMILY PROTEIN (AFU_ORTHOLOGUE AFUA_3G09210)"/>
    <property type="match status" value="1"/>
</dbReference>
<sequence>MQSIRLTAALLLAVSSLPATAAEAVLDIGQVQGTQARSPYEGQVVSVHGVVTADLRAGLGGVFVQSSGAGDGDPATPEGLFVRVAADQALPGLQVGQAWQLRGKLIEDGRDGASTTTLVLEGGTRLPDAPPPEAVVLTGPPAQWSALEGMRVRIDAPLTLGGTDTRFGETVASFDGPLWMPSERAAAGTADFAQIASDNARRRVLLDDGSGQRDPANLPYLPQGPVRGGSVAKAVEGIVDARQGRWRLQVTAPLQLEPAARPAQAPYVPGNTRIAVFNLENLFNGDGQGGGFPTQRGAKTEAQWRAQTAKLVATLQPLQADIAALMELENDGYGPESSLAQFVAALNADGSDWRFVDAGHGPGDNPIRVGLLYRASRVTPVGAPVVLEGGPFAEHSRVPLAQAFRRGDGPAFVVAANHFKSKGCRDATGADANQDDGASCWNATRVETARQLDAWLKSDPTQTGTNHALIVGDLNAYAQEQPLRMLRDAGWVDAFAQARVAAPYSYLYDGQRGRLDHALLTPALARQLRGAAEWHINADEPDGEGYAGNNTPGPWRSSDHDPMVLGLDL</sequence>
<gene>
    <name evidence="4" type="ORF">EPA99_10165</name>
</gene>
<organism evidence="4 5">
    <name type="scientific">Pseudoxanthomonas composti</name>
    <dbReference type="NCBI Taxonomy" id="2137479"/>
    <lineage>
        <taxon>Bacteria</taxon>
        <taxon>Pseudomonadati</taxon>
        <taxon>Pseudomonadota</taxon>
        <taxon>Gammaproteobacteria</taxon>
        <taxon>Lysobacterales</taxon>
        <taxon>Lysobacteraceae</taxon>
        <taxon>Pseudoxanthomonas</taxon>
    </lineage>
</organism>
<dbReference type="Proteomes" id="UP000289784">
    <property type="component" value="Unassembled WGS sequence"/>
</dbReference>
<evidence type="ECO:0000313" key="4">
    <source>
        <dbReference type="EMBL" id="RXR06182.1"/>
    </source>
</evidence>
<keyword evidence="4" id="KW-0255">Endonuclease</keyword>
<feature type="domain" description="Endonuclease/exonuclease/phosphatase" evidence="3">
    <location>
        <begin position="298"/>
        <end position="560"/>
    </location>
</feature>
<reference evidence="4 5" key="1">
    <citation type="submission" date="2019-01" db="EMBL/GenBank/DDBJ databases">
        <title>Pseudoxanthomonas composti sp. nov., isolated from compost.</title>
        <authorList>
            <person name="Yang G."/>
        </authorList>
    </citation>
    <scope>NUCLEOTIDE SEQUENCE [LARGE SCALE GENOMIC DNA]</scope>
    <source>
        <strain evidence="4 5">GSS15</strain>
    </source>
</reference>
<proteinExistence type="predicted"/>
<name>A0A4Q1JXX5_9GAMM</name>
<dbReference type="RefSeq" id="WP_129471093.1">
    <property type="nucleotide sequence ID" value="NZ_SAWZ01000004.1"/>
</dbReference>